<evidence type="ECO:0000256" key="1">
    <source>
        <dbReference type="SAM" id="MobiDB-lite"/>
    </source>
</evidence>
<organism evidence="2">
    <name type="scientific">uncultured Caudovirales phage</name>
    <dbReference type="NCBI Taxonomy" id="2100421"/>
    <lineage>
        <taxon>Viruses</taxon>
        <taxon>Duplodnaviria</taxon>
        <taxon>Heunggongvirae</taxon>
        <taxon>Uroviricota</taxon>
        <taxon>Caudoviricetes</taxon>
        <taxon>Peduoviridae</taxon>
        <taxon>Maltschvirus</taxon>
        <taxon>Maltschvirus maltsch</taxon>
    </lineage>
</organism>
<evidence type="ECO:0000313" key="2">
    <source>
        <dbReference type="EMBL" id="CAB4169831.1"/>
    </source>
</evidence>
<gene>
    <name evidence="3" type="ORF">UFOVP1318_21</name>
    <name evidence="4" type="ORF">UFOVP1430_23</name>
    <name evidence="2" type="ORF">UFOVP903_25</name>
</gene>
<dbReference type="EMBL" id="LR797363">
    <property type="protein sequence ID" value="CAB4210529.1"/>
    <property type="molecule type" value="Genomic_DNA"/>
</dbReference>
<reference evidence="2" key="1">
    <citation type="submission" date="2020-05" db="EMBL/GenBank/DDBJ databases">
        <authorList>
            <person name="Chiriac C."/>
            <person name="Salcher M."/>
            <person name="Ghai R."/>
            <person name="Kavagutti S V."/>
        </authorList>
    </citation>
    <scope>NUCLEOTIDE SEQUENCE</scope>
</reference>
<proteinExistence type="predicted"/>
<dbReference type="EMBL" id="LR797267">
    <property type="protein sequence ID" value="CAB4197530.1"/>
    <property type="molecule type" value="Genomic_DNA"/>
</dbReference>
<feature type="region of interest" description="Disordered" evidence="1">
    <location>
        <begin position="65"/>
        <end position="89"/>
    </location>
</feature>
<name>A0A6J5PKD4_9CAUD</name>
<evidence type="ECO:0000313" key="3">
    <source>
        <dbReference type="EMBL" id="CAB4197530.1"/>
    </source>
</evidence>
<protein>
    <submittedName>
        <fullName evidence="2">Uncharacterized protein</fullName>
    </submittedName>
</protein>
<accession>A0A6J5PKD4</accession>
<sequence length="89" mass="10409">MDSKGNIHFDPTPLQVEEKKLIEVSDEQSKMPRRLRRQYYREYAKAQECGPDSVRMKQFRKRWGLDKGKQVDTSQTTGEMQTDGNTVTV</sequence>
<dbReference type="EMBL" id="LR796854">
    <property type="protein sequence ID" value="CAB4169831.1"/>
    <property type="molecule type" value="Genomic_DNA"/>
</dbReference>
<evidence type="ECO:0000313" key="4">
    <source>
        <dbReference type="EMBL" id="CAB4210529.1"/>
    </source>
</evidence>
<feature type="compositionally biased region" description="Polar residues" evidence="1">
    <location>
        <begin position="71"/>
        <end position="89"/>
    </location>
</feature>